<evidence type="ECO:0000256" key="3">
    <source>
        <dbReference type="ARBA" id="ARBA00022692"/>
    </source>
</evidence>
<dbReference type="Proteomes" id="UP001141327">
    <property type="component" value="Unassembled WGS sequence"/>
</dbReference>
<gene>
    <name evidence="6" type="ORF">PAPYR_8703</name>
</gene>
<proteinExistence type="inferred from homology"/>
<keyword evidence="3" id="KW-0812">Transmembrane</keyword>
<keyword evidence="5" id="KW-0472">Membrane</keyword>
<keyword evidence="4" id="KW-1133">Transmembrane helix</keyword>
<protein>
    <recommendedName>
        <fullName evidence="8">Protein Asterix</fullName>
    </recommendedName>
</protein>
<dbReference type="PANTHER" id="PTHR13193">
    <property type="entry name" value="CGI-140"/>
    <property type="match status" value="1"/>
</dbReference>
<dbReference type="Pfam" id="PF03669">
    <property type="entry name" value="ASTER"/>
    <property type="match status" value="1"/>
</dbReference>
<comment type="similarity">
    <text evidence="2">Belongs to the Asterix family.</text>
</comment>
<comment type="caution">
    <text evidence="6">The sequence shown here is derived from an EMBL/GenBank/DDBJ whole genome shotgun (WGS) entry which is preliminary data.</text>
</comment>
<evidence type="ECO:0000313" key="7">
    <source>
        <dbReference type="Proteomes" id="UP001141327"/>
    </source>
</evidence>
<sequence>MQPDPRRPAKARPYVPQLSEPETLWAMLAMMTGIFGLMLKQKIFSWVAIYCSVISFVNRRASDNSSGQQSMMSLLFSGMSLVMSYFGPQPVKLPPKL</sequence>
<name>A0ABQ8UCR9_9EUKA</name>
<evidence type="ECO:0000256" key="5">
    <source>
        <dbReference type="ARBA" id="ARBA00023136"/>
    </source>
</evidence>
<evidence type="ECO:0000256" key="1">
    <source>
        <dbReference type="ARBA" id="ARBA00004370"/>
    </source>
</evidence>
<dbReference type="EMBL" id="JAPMOS010000079">
    <property type="protein sequence ID" value="KAJ4456172.1"/>
    <property type="molecule type" value="Genomic_DNA"/>
</dbReference>
<accession>A0ABQ8UCR9</accession>
<dbReference type="PANTHER" id="PTHR13193:SF0">
    <property type="entry name" value="PAT COMPLEX SUBUNIT ASTERIX"/>
    <property type="match status" value="1"/>
</dbReference>
<reference evidence="6" key="1">
    <citation type="journal article" date="2022" name="bioRxiv">
        <title>Genomics of Preaxostyla Flagellates Illuminates Evolutionary Transitions and the Path Towards Mitochondrial Loss.</title>
        <authorList>
            <person name="Novak L.V.F."/>
            <person name="Treitli S.C."/>
            <person name="Pyrih J."/>
            <person name="Halakuc P."/>
            <person name="Pipaliya S.V."/>
            <person name="Vacek V."/>
            <person name="Brzon O."/>
            <person name="Soukal P."/>
            <person name="Eme L."/>
            <person name="Dacks J.B."/>
            <person name="Karnkowska A."/>
            <person name="Elias M."/>
            <person name="Hampl V."/>
        </authorList>
    </citation>
    <scope>NUCLEOTIDE SEQUENCE</scope>
    <source>
        <strain evidence="6">RCP-MX</strain>
    </source>
</reference>
<dbReference type="InterPro" id="IPR005351">
    <property type="entry name" value="ASTER"/>
</dbReference>
<organism evidence="6 7">
    <name type="scientific">Paratrimastix pyriformis</name>
    <dbReference type="NCBI Taxonomy" id="342808"/>
    <lineage>
        <taxon>Eukaryota</taxon>
        <taxon>Metamonada</taxon>
        <taxon>Preaxostyla</taxon>
        <taxon>Paratrimastigidae</taxon>
        <taxon>Paratrimastix</taxon>
    </lineage>
</organism>
<evidence type="ECO:0000256" key="2">
    <source>
        <dbReference type="ARBA" id="ARBA00009066"/>
    </source>
</evidence>
<comment type="subcellular location">
    <subcellularLocation>
        <location evidence="1">Membrane</location>
    </subcellularLocation>
</comment>
<evidence type="ECO:0008006" key="8">
    <source>
        <dbReference type="Google" id="ProtNLM"/>
    </source>
</evidence>
<keyword evidence="7" id="KW-1185">Reference proteome</keyword>
<evidence type="ECO:0000313" key="6">
    <source>
        <dbReference type="EMBL" id="KAJ4456172.1"/>
    </source>
</evidence>
<evidence type="ECO:0000256" key="4">
    <source>
        <dbReference type="ARBA" id="ARBA00022989"/>
    </source>
</evidence>